<feature type="domain" description="Tyr recombinase" evidence="2">
    <location>
        <begin position="184"/>
        <end position="358"/>
    </location>
</feature>
<keyword evidence="4" id="KW-1185">Reference proteome</keyword>
<dbReference type="SUPFAM" id="SSF56349">
    <property type="entry name" value="DNA breaking-rejoining enzymes"/>
    <property type="match status" value="1"/>
</dbReference>
<dbReference type="OrthoDB" id="7873969at2"/>
<dbReference type="InterPro" id="IPR011010">
    <property type="entry name" value="DNA_brk_join_enz"/>
</dbReference>
<name>A0A433J022_9PROT</name>
<dbReference type="Proteomes" id="UP000280346">
    <property type="component" value="Unassembled WGS sequence"/>
</dbReference>
<dbReference type="Pfam" id="PF00589">
    <property type="entry name" value="Phage_integrase"/>
    <property type="match status" value="1"/>
</dbReference>
<evidence type="ECO:0000256" key="1">
    <source>
        <dbReference type="ARBA" id="ARBA00023172"/>
    </source>
</evidence>
<protein>
    <recommendedName>
        <fullName evidence="2">Tyr recombinase domain-containing protein</fullName>
    </recommendedName>
</protein>
<dbReference type="GO" id="GO:0003677">
    <property type="term" value="F:DNA binding"/>
    <property type="evidence" value="ECO:0007669"/>
    <property type="project" value="InterPro"/>
</dbReference>
<sequence>MGKIAVELPRYVIAKWRNDRWAFYFQVPKRLQPEGWPSGAMRLKNERGVAIEDPSAAVVRGRELNAMLDRARAQLAAGPIEGTLPWLISEYQHSDKYRRKAKQTRYQYDLLARMMIAWSKEKNHPQVGQMTVPSALKFLAQFDDRPTYRMRAAAFGSILWNFGRRRGVVTTNVWKDLGLEAPTPDVHIWTEAEVVAMVAKADERKRASIGTAIRLAAETGQRLSDILDMRRGRDWDGKVLRRDQNKTGAYVTIPATQRLLDRLALLPVENILLVVSETTRTQWRQQAFSRAFREIAIAAELPDLEFRSLRATCVCRLASAGCTIPEIASITGHTLVSVHHILKHYWRPDSEQARNAILKVEAYWREQEKGTPEEQAV</sequence>
<dbReference type="InterPro" id="IPR013762">
    <property type="entry name" value="Integrase-like_cat_sf"/>
</dbReference>
<accession>A0A433J022</accession>
<keyword evidence="1" id="KW-0233">DNA recombination</keyword>
<dbReference type="GO" id="GO:0015074">
    <property type="term" value="P:DNA integration"/>
    <property type="evidence" value="ECO:0007669"/>
    <property type="project" value="InterPro"/>
</dbReference>
<reference evidence="3 4" key="1">
    <citation type="submission" date="2018-12" db="EMBL/GenBank/DDBJ databases">
        <authorList>
            <person name="Yang Y."/>
        </authorList>
    </citation>
    <scope>NUCLEOTIDE SEQUENCE [LARGE SCALE GENOMIC DNA]</scope>
    <source>
        <strain evidence="3 4">GSF71</strain>
    </source>
</reference>
<dbReference type="GO" id="GO:0006310">
    <property type="term" value="P:DNA recombination"/>
    <property type="evidence" value="ECO:0007669"/>
    <property type="project" value="UniProtKB-KW"/>
</dbReference>
<dbReference type="AlphaFoldDB" id="A0A433J022"/>
<gene>
    <name evidence="3" type="ORF">EJ913_29275</name>
</gene>
<comment type="caution">
    <text evidence="3">The sequence shown here is derived from an EMBL/GenBank/DDBJ whole genome shotgun (WGS) entry which is preliminary data.</text>
</comment>
<evidence type="ECO:0000313" key="4">
    <source>
        <dbReference type="Proteomes" id="UP000280346"/>
    </source>
</evidence>
<dbReference type="PROSITE" id="PS51898">
    <property type="entry name" value="TYR_RECOMBINASE"/>
    <property type="match status" value="1"/>
</dbReference>
<proteinExistence type="predicted"/>
<evidence type="ECO:0000313" key="3">
    <source>
        <dbReference type="EMBL" id="RUQ61976.1"/>
    </source>
</evidence>
<evidence type="ECO:0000259" key="2">
    <source>
        <dbReference type="PROSITE" id="PS51898"/>
    </source>
</evidence>
<dbReference type="InterPro" id="IPR002104">
    <property type="entry name" value="Integrase_catalytic"/>
</dbReference>
<dbReference type="Gene3D" id="1.10.443.10">
    <property type="entry name" value="Intergrase catalytic core"/>
    <property type="match status" value="1"/>
</dbReference>
<organism evidence="3 4">
    <name type="scientific">Azospirillum doebereinerae</name>
    <dbReference type="NCBI Taxonomy" id="92933"/>
    <lineage>
        <taxon>Bacteria</taxon>
        <taxon>Pseudomonadati</taxon>
        <taxon>Pseudomonadota</taxon>
        <taxon>Alphaproteobacteria</taxon>
        <taxon>Rhodospirillales</taxon>
        <taxon>Azospirillaceae</taxon>
        <taxon>Azospirillum</taxon>
    </lineage>
</organism>
<dbReference type="RefSeq" id="WP_127004641.1">
    <property type="nucleotide sequence ID" value="NZ_JBNPXW010000029.1"/>
</dbReference>
<dbReference type="EMBL" id="RZIJ01000042">
    <property type="protein sequence ID" value="RUQ61976.1"/>
    <property type="molecule type" value="Genomic_DNA"/>
</dbReference>